<gene>
    <name evidence="2" type="ORF">B0H16DRAFT_1770788</name>
</gene>
<dbReference type="Proteomes" id="UP001215598">
    <property type="component" value="Unassembled WGS sequence"/>
</dbReference>
<evidence type="ECO:0000313" key="2">
    <source>
        <dbReference type="EMBL" id="KAJ7731861.1"/>
    </source>
</evidence>
<feature type="compositionally biased region" description="Basic and acidic residues" evidence="1">
    <location>
        <begin position="208"/>
        <end position="222"/>
    </location>
</feature>
<sequence>MDGLPGLGEHRVSFVIPHIHISRVGGWNCTDVQHQARERAGRSCGPVISYHHHPGDGNVMLPPQLPTRRRGCLRHTLPSTTRPHNHGDALIIGTWLGVAEPHPHHGSPTAATALPQILRDGDARPSRKRGGHAADGDLASSAVPPAESPQGFHKAQRTESTDDASANLPDIRAAHSPQNRRISGPTASGFDAPDPPRFTLSAPPDPIHTSRRERDRLHRRADSPTPNSGKKPHPAPRQSPEEGEGEQNGNLNEDALMTDLTKDNGGGAPQPLRIQDNRSQHASPPRANGANGASNNQGEEELARVIRPLPFTHPTEALFLARSPLRHFQSPHRKNLAYELPLAGPDDMPVKVSFQPTDGNLDCPVIDGRLAVANVPQAFIDTLNANPDDFGLIVPFLGGSALIAAYGNDNLVAAISNVVLDAGLVGPNDIEVIPIDAAKPGSRNDLYAPPFVLALRASDAVLGRLATVATFIANADLAFHVIRYNSGLRTWTVALYTASSMGGHKSNGGYLRWCVACLILDNADVRRAFQRATGTADRRPIQTRLLDWARTVYVTWNEHSKHWCVYAEPCTPDFDGWESVRTTMRTLPLHHAASLRSFKPVASRGDQAPFCLNCKNDDHLHYGCPTRLDDPESYWGPKVQLAAVTEGILAKKPKTGGGGGPQNHGGGQRGGARNGRGGAGPSRPQSLVQVHRIDYPGLGQEEVAHQHSGPAGQQSWHVSKPELLLPEEACFRLMQPQKKGSSRLSTGGRNDSATGQRVPNEGHRRIGGDNMEGNPEILRDAALPTPPGEAAPRDVNEGGPTTTAATGLQQGANNVHDPTRTTREPNMLRAQPRPAHNQEQAHNHEPRNNHAGPINPPDNGQPPNNPPSLSPQPGVATPPPRLPPNNPQQLPPANNPPLPPPNIPPQVANQARPMLRPRDEFPGPPVLLH</sequence>
<proteinExistence type="predicted"/>
<protein>
    <submittedName>
        <fullName evidence="2">Uncharacterized protein</fullName>
    </submittedName>
</protein>
<name>A0AAD7I178_9AGAR</name>
<feature type="region of interest" description="Disordered" evidence="1">
    <location>
        <begin position="651"/>
        <end position="685"/>
    </location>
</feature>
<feature type="region of interest" description="Disordered" evidence="1">
    <location>
        <begin position="735"/>
        <end position="929"/>
    </location>
</feature>
<feature type="compositionally biased region" description="Basic and acidic residues" evidence="1">
    <location>
        <begin position="839"/>
        <end position="848"/>
    </location>
</feature>
<evidence type="ECO:0000313" key="3">
    <source>
        <dbReference type="Proteomes" id="UP001215598"/>
    </source>
</evidence>
<feature type="compositionally biased region" description="Polar residues" evidence="1">
    <location>
        <begin position="738"/>
        <end position="757"/>
    </location>
</feature>
<feature type="compositionally biased region" description="Gly residues" evidence="1">
    <location>
        <begin position="655"/>
        <end position="680"/>
    </location>
</feature>
<organism evidence="2 3">
    <name type="scientific">Mycena metata</name>
    <dbReference type="NCBI Taxonomy" id="1033252"/>
    <lineage>
        <taxon>Eukaryota</taxon>
        <taxon>Fungi</taxon>
        <taxon>Dikarya</taxon>
        <taxon>Basidiomycota</taxon>
        <taxon>Agaricomycotina</taxon>
        <taxon>Agaricomycetes</taxon>
        <taxon>Agaricomycetidae</taxon>
        <taxon>Agaricales</taxon>
        <taxon>Marasmiineae</taxon>
        <taxon>Mycenaceae</taxon>
        <taxon>Mycena</taxon>
    </lineage>
</organism>
<dbReference type="AlphaFoldDB" id="A0AAD7I178"/>
<feature type="compositionally biased region" description="Pro residues" evidence="1">
    <location>
        <begin position="854"/>
        <end position="904"/>
    </location>
</feature>
<accession>A0AAD7I178</accession>
<feature type="compositionally biased region" description="Low complexity" evidence="1">
    <location>
        <begin position="287"/>
        <end position="297"/>
    </location>
</feature>
<dbReference type="EMBL" id="JARKIB010000149">
    <property type="protein sequence ID" value="KAJ7731861.1"/>
    <property type="molecule type" value="Genomic_DNA"/>
</dbReference>
<comment type="caution">
    <text evidence="2">The sequence shown here is derived from an EMBL/GenBank/DDBJ whole genome shotgun (WGS) entry which is preliminary data.</text>
</comment>
<feature type="compositionally biased region" description="Low complexity" evidence="1">
    <location>
        <begin position="798"/>
        <end position="812"/>
    </location>
</feature>
<keyword evidence="3" id="KW-1185">Reference proteome</keyword>
<evidence type="ECO:0000256" key="1">
    <source>
        <dbReference type="SAM" id="MobiDB-lite"/>
    </source>
</evidence>
<reference evidence="2" key="1">
    <citation type="submission" date="2023-03" db="EMBL/GenBank/DDBJ databases">
        <title>Massive genome expansion in bonnet fungi (Mycena s.s.) driven by repeated elements and novel gene families across ecological guilds.</title>
        <authorList>
            <consortium name="Lawrence Berkeley National Laboratory"/>
            <person name="Harder C.B."/>
            <person name="Miyauchi S."/>
            <person name="Viragh M."/>
            <person name="Kuo A."/>
            <person name="Thoen E."/>
            <person name="Andreopoulos B."/>
            <person name="Lu D."/>
            <person name="Skrede I."/>
            <person name="Drula E."/>
            <person name="Henrissat B."/>
            <person name="Morin E."/>
            <person name="Kohler A."/>
            <person name="Barry K."/>
            <person name="LaButti K."/>
            <person name="Morin E."/>
            <person name="Salamov A."/>
            <person name="Lipzen A."/>
            <person name="Mereny Z."/>
            <person name="Hegedus B."/>
            <person name="Baldrian P."/>
            <person name="Stursova M."/>
            <person name="Weitz H."/>
            <person name="Taylor A."/>
            <person name="Grigoriev I.V."/>
            <person name="Nagy L.G."/>
            <person name="Martin F."/>
            <person name="Kauserud H."/>
        </authorList>
    </citation>
    <scope>NUCLEOTIDE SEQUENCE</scope>
    <source>
        <strain evidence="2">CBHHK182m</strain>
    </source>
</reference>
<feature type="region of interest" description="Disordered" evidence="1">
    <location>
        <begin position="121"/>
        <end position="298"/>
    </location>
</feature>